<accession>A0AAD1Y511</accession>
<name>A0AAD1Y511_EUPCR</name>
<evidence type="ECO:0000256" key="1">
    <source>
        <dbReference type="SAM" id="Phobius"/>
    </source>
</evidence>
<keyword evidence="1" id="KW-1133">Transmembrane helix</keyword>
<evidence type="ECO:0000313" key="3">
    <source>
        <dbReference type="Proteomes" id="UP001295684"/>
    </source>
</evidence>
<sequence>MDTYRWQHNNAVVTRLYYSERMVEVLFGMAATATAIDGFFISRNYFASAARARIIQYWGYAALLSGISLYVLLKPLTSHEISLNWKKRRTMGKWLWSVYHLDEEEWEV</sequence>
<keyword evidence="1" id="KW-0472">Membrane</keyword>
<gene>
    <name evidence="2" type="ORF">ECRASSUSDP1_LOCUS26470</name>
</gene>
<comment type="caution">
    <text evidence="2">The sequence shown here is derived from an EMBL/GenBank/DDBJ whole genome shotgun (WGS) entry which is preliminary data.</text>
</comment>
<proteinExistence type="predicted"/>
<keyword evidence="3" id="KW-1185">Reference proteome</keyword>
<feature type="transmembrane region" description="Helical" evidence="1">
    <location>
        <begin position="54"/>
        <end position="73"/>
    </location>
</feature>
<organism evidence="2 3">
    <name type="scientific">Euplotes crassus</name>
    <dbReference type="NCBI Taxonomy" id="5936"/>
    <lineage>
        <taxon>Eukaryota</taxon>
        <taxon>Sar</taxon>
        <taxon>Alveolata</taxon>
        <taxon>Ciliophora</taxon>
        <taxon>Intramacronucleata</taxon>
        <taxon>Spirotrichea</taxon>
        <taxon>Hypotrichia</taxon>
        <taxon>Euplotida</taxon>
        <taxon>Euplotidae</taxon>
        <taxon>Moneuplotes</taxon>
    </lineage>
</organism>
<dbReference type="AlphaFoldDB" id="A0AAD1Y511"/>
<dbReference type="Proteomes" id="UP001295684">
    <property type="component" value="Unassembled WGS sequence"/>
</dbReference>
<protein>
    <submittedName>
        <fullName evidence="2">Uncharacterized protein</fullName>
    </submittedName>
</protein>
<feature type="transmembrane region" description="Helical" evidence="1">
    <location>
        <begin position="25"/>
        <end position="42"/>
    </location>
</feature>
<keyword evidence="1" id="KW-0812">Transmembrane</keyword>
<dbReference type="EMBL" id="CAMPGE010027286">
    <property type="protein sequence ID" value="CAI2384930.1"/>
    <property type="molecule type" value="Genomic_DNA"/>
</dbReference>
<reference evidence="2" key="1">
    <citation type="submission" date="2023-07" db="EMBL/GenBank/DDBJ databases">
        <authorList>
            <consortium name="AG Swart"/>
            <person name="Singh M."/>
            <person name="Singh A."/>
            <person name="Seah K."/>
            <person name="Emmerich C."/>
        </authorList>
    </citation>
    <scope>NUCLEOTIDE SEQUENCE</scope>
    <source>
        <strain evidence="2">DP1</strain>
    </source>
</reference>
<evidence type="ECO:0000313" key="2">
    <source>
        <dbReference type="EMBL" id="CAI2384930.1"/>
    </source>
</evidence>